<dbReference type="RefSeq" id="WP_419191956.1">
    <property type="nucleotide sequence ID" value="NZ_CP036287.1"/>
</dbReference>
<evidence type="ECO:0000259" key="5">
    <source>
        <dbReference type="Pfam" id="PF06429"/>
    </source>
</evidence>
<organism evidence="7 8">
    <name type="scientific">Engelhardtia mirabilis</name>
    <dbReference type="NCBI Taxonomy" id="2528011"/>
    <lineage>
        <taxon>Bacteria</taxon>
        <taxon>Pseudomonadati</taxon>
        <taxon>Planctomycetota</taxon>
        <taxon>Planctomycetia</taxon>
        <taxon>Planctomycetia incertae sedis</taxon>
        <taxon>Engelhardtia</taxon>
    </lineage>
</organism>
<dbReference type="PANTHER" id="PTHR30435">
    <property type="entry name" value="FLAGELLAR PROTEIN"/>
    <property type="match status" value="1"/>
</dbReference>
<dbReference type="Pfam" id="PF22692">
    <property type="entry name" value="LlgE_F_G_D1"/>
    <property type="match status" value="1"/>
</dbReference>
<dbReference type="InterPro" id="IPR020013">
    <property type="entry name" value="Flagellar_FlgE/F/G"/>
</dbReference>
<dbReference type="GO" id="GO:0009425">
    <property type="term" value="C:bacterial-type flagellum basal body"/>
    <property type="evidence" value="ECO:0007669"/>
    <property type="project" value="UniProtKB-SubCell"/>
</dbReference>
<dbReference type="KEGG" id="pbap:Pla133_52080"/>
<evidence type="ECO:0000256" key="3">
    <source>
        <dbReference type="ARBA" id="ARBA00023143"/>
    </source>
</evidence>
<evidence type="ECO:0000256" key="1">
    <source>
        <dbReference type="ARBA" id="ARBA00004117"/>
    </source>
</evidence>
<comment type="subcellular location">
    <subcellularLocation>
        <location evidence="1 4">Bacterial flagellum basal body</location>
    </subcellularLocation>
</comment>
<evidence type="ECO:0000259" key="6">
    <source>
        <dbReference type="Pfam" id="PF22692"/>
    </source>
</evidence>
<proteinExistence type="inferred from homology"/>
<evidence type="ECO:0000256" key="2">
    <source>
        <dbReference type="ARBA" id="ARBA00009677"/>
    </source>
</evidence>
<keyword evidence="7" id="KW-0966">Cell projection</keyword>
<dbReference type="PANTHER" id="PTHR30435:SF19">
    <property type="entry name" value="FLAGELLAR BASAL-BODY ROD PROTEIN FLGG"/>
    <property type="match status" value="1"/>
</dbReference>
<dbReference type="SUPFAM" id="SSF117143">
    <property type="entry name" value="Flagellar hook protein flgE"/>
    <property type="match status" value="1"/>
</dbReference>
<sequence length="234" mass="25580">MDSGLYSAVGSMRSSLRSLDVLAHNLSNLGTHGYKRRSPSAKLFDAHTDFGQTRAIGTRGWVDHGQGGLDQTGDDFHLALMGEGFFAAESPEGEVYTRVGRLSFDADGNLTTAEGYPMAWENQEVALNPSGEAPVIDDNGQVYQGLVSIGRLKLVAFADKRDLNETSAGYWLARPKAQQVPPDAQVRQGFLERSNSEGVVELIDLVENQRAYEIASKAVTQIDQSYRRLNQGRS</sequence>
<dbReference type="Pfam" id="PF06429">
    <property type="entry name" value="Flg_bbr_C"/>
    <property type="match status" value="1"/>
</dbReference>
<feature type="domain" description="Flagellar basal-body/hook protein C-terminal" evidence="5">
    <location>
        <begin position="187"/>
        <end position="231"/>
    </location>
</feature>
<evidence type="ECO:0000313" key="7">
    <source>
        <dbReference type="EMBL" id="QDU70085.1"/>
    </source>
</evidence>
<keyword evidence="7" id="KW-0282">Flagellum</keyword>
<keyword evidence="3 4" id="KW-0975">Bacterial flagellum</keyword>
<dbReference type="Proteomes" id="UP000316921">
    <property type="component" value="Chromosome"/>
</dbReference>
<gene>
    <name evidence="7" type="primary">flgG_2</name>
    <name evidence="7" type="ORF">Pla133_52080</name>
</gene>
<evidence type="ECO:0000313" key="8">
    <source>
        <dbReference type="Proteomes" id="UP000316921"/>
    </source>
</evidence>
<keyword evidence="7" id="KW-0969">Cilium</keyword>
<feature type="domain" description="Flagellar hook protein FlgE/F/G-like D1" evidence="6">
    <location>
        <begin position="79"/>
        <end position="143"/>
    </location>
</feature>
<name>A0A518BSZ9_9BACT</name>
<evidence type="ECO:0000256" key="4">
    <source>
        <dbReference type="RuleBase" id="RU362116"/>
    </source>
</evidence>
<keyword evidence="8" id="KW-1185">Reference proteome</keyword>
<reference evidence="7 8" key="1">
    <citation type="submission" date="2019-02" db="EMBL/GenBank/DDBJ databases">
        <title>Deep-cultivation of Planctomycetes and their phenomic and genomic characterization uncovers novel biology.</title>
        <authorList>
            <person name="Wiegand S."/>
            <person name="Jogler M."/>
            <person name="Boedeker C."/>
            <person name="Pinto D."/>
            <person name="Vollmers J."/>
            <person name="Rivas-Marin E."/>
            <person name="Kohn T."/>
            <person name="Peeters S.H."/>
            <person name="Heuer A."/>
            <person name="Rast P."/>
            <person name="Oberbeckmann S."/>
            <person name="Bunk B."/>
            <person name="Jeske O."/>
            <person name="Meyerdierks A."/>
            <person name="Storesund J.E."/>
            <person name="Kallscheuer N."/>
            <person name="Luecker S."/>
            <person name="Lage O.M."/>
            <person name="Pohl T."/>
            <person name="Merkel B.J."/>
            <person name="Hornburger P."/>
            <person name="Mueller R.-W."/>
            <person name="Bruemmer F."/>
            <person name="Labrenz M."/>
            <person name="Spormann A.M."/>
            <person name="Op den Camp H."/>
            <person name="Overmann J."/>
            <person name="Amann R."/>
            <person name="Jetten M.S.M."/>
            <person name="Mascher T."/>
            <person name="Medema M.H."/>
            <person name="Devos D.P."/>
            <person name="Kaster A.-K."/>
            <person name="Ovreas L."/>
            <person name="Rohde M."/>
            <person name="Galperin M.Y."/>
            <person name="Jogler C."/>
        </authorList>
    </citation>
    <scope>NUCLEOTIDE SEQUENCE [LARGE SCALE GENOMIC DNA]</scope>
    <source>
        <strain evidence="7 8">Pla133</strain>
    </source>
</reference>
<dbReference type="InterPro" id="IPR053967">
    <property type="entry name" value="LlgE_F_G-like_D1"/>
</dbReference>
<dbReference type="AlphaFoldDB" id="A0A518BSZ9"/>
<dbReference type="GO" id="GO:0071978">
    <property type="term" value="P:bacterial-type flagellum-dependent swarming motility"/>
    <property type="evidence" value="ECO:0007669"/>
    <property type="project" value="TreeGrafter"/>
</dbReference>
<dbReference type="NCBIfam" id="TIGR03506">
    <property type="entry name" value="FlgEFG_subfam"/>
    <property type="match status" value="1"/>
</dbReference>
<comment type="similarity">
    <text evidence="2 4">Belongs to the flagella basal body rod proteins family.</text>
</comment>
<accession>A0A518BSZ9</accession>
<dbReference type="InterPro" id="IPR037925">
    <property type="entry name" value="FlgE/F/G-like"/>
</dbReference>
<protein>
    <submittedName>
        <fullName evidence="7">Flagellar basal-body rod protein FlgG</fullName>
    </submittedName>
</protein>
<dbReference type="InterPro" id="IPR010930">
    <property type="entry name" value="Flg_bb/hook_C_dom"/>
</dbReference>
<dbReference type="EMBL" id="CP036287">
    <property type="protein sequence ID" value="QDU70085.1"/>
    <property type="molecule type" value="Genomic_DNA"/>
</dbReference>